<sequence length="179" mass="20822">MENIISKNLDDFFTYKTQIIPKDIKYSIQGVNYYQSIHKFNLNNIYAIDRFWAIGSCPHLFFQVDDKLHYKKEILAHCENKTGREIFHIAKNVTSFIIAEIEDEITEIEHILINDKIYQEHIVIKKSELIRVSVSEGDTIEIKGRYVPHYSTSALKVSANKRNQLVGNFLQTTNANLSL</sequence>
<gene>
    <name evidence="1" type="ORF">Thini_4523</name>
</gene>
<dbReference type="AlphaFoldDB" id="A0A656HLJ8"/>
<dbReference type="OrthoDB" id="5839272at2"/>
<protein>
    <submittedName>
        <fullName evidence="1">Uncharacterized protein</fullName>
    </submittedName>
</protein>
<proteinExistence type="predicted"/>
<name>A0A656HLJ8_THINJ</name>
<evidence type="ECO:0000313" key="1">
    <source>
        <dbReference type="EMBL" id="EIJ36994.1"/>
    </source>
</evidence>
<reference evidence="2" key="1">
    <citation type="journal article" date="2011" name="Stand. Genomic Sci.">
        <title>Genome sequence of the filamentous, gliding Thiothrix nivea neotype strain (JP2(T)).</title>
        <authorList>
            <person name="Lapidus A."/>
            <person name="Nolan M."/>
            <person name="Lucas S."/>
            <person name="Glavina Del Rio T."/>
            <person name="Tice H."/>
            <person name="Cheng J.F."/>
            <person name="Tapia R."/>
            <person name="Han C."/>
            <person name="Goodwin L."/>
            <person name="Pitluck S."/>
            <person name="Liolios K."/>
            <person name="Pagani I."/>
            <person name="Ivanova N."/>
            <person name="Huntemann M."/>
            <person name="Mavromatis K."/>
            <person name="Mikhailova N."/>
            <person name="Pati A."/>
            <person name="Chen A."/>
            <person name="Palaniappan K."/>
            <person name="Land M."/>
            <person name="Brambilla E.M."/>
            <person name="Rohde M."/>
            <person name="Abt B."/>
            <person name="Verbarg S."/>
            <person name="Goker M."/>
            <person name="Bristow J."/>
            <person name="Eisen J.A."/>
            <person name="Markowitz V."/>
            <person name="Hugenholtz P."/>
            <person name="Kyrpides N.C."/>
            <person name="Klenk H.P."/>
            <person name="Woyke T."/>
        </authorList>
    </citation>
    <scope>NUCLEOTIDE SEQUENCE [LARGE SCALE GENOMIC DNA]</scope>
    <source>
        <strain evidence="2">ATCC 35100 / DSM 5205 / JP2</strain>
    </source>
</reference>
<organism evidence="1 2">
    <name type="scientific">Thiothrix nivea (strain ATCC 35100 / DSM 5205 / JP2)</name>
    <dbReference type="NCBI Taxonomy" id="870187"/>
    <lineage>
        <taxon>Bacteria</taxon>
        <taxon>Pseudomonadati</taxon>
        <taxon>Pseudomonadota</taxon>
        <taxon>Gammaproteobacteria</taxon>
        <taxon>Thiotrichales</taxon>
        <taxon>Thiotrichaceae</taxon>
        <taxon>Thiothrix</taxon>
    </lineage>
</organism>
<keyword evidence="2" id="KW-1185">Reference proteome</keyword>
<dbReference type="Proteomes" id="UP000005317">
    <property type="component" value="Unassembled WGS sequence"/>
</dbReference>
<dbReference type="EMBL" id="JH651384">
    <property type="protein sequence ID" value="EIJ36994.1"/>
    <property type="molecule type" value="Genomic_DNA"/>
</dbReference>
<evidence type="ECO:0000313" key="2">
    <source>
        <dbReference type="Proteomes" id="UP000005317"/>
    </source>
</evidence>
<accession>A0A656HLJ8</accession>
<dbReference type="RefSeq" id="WP_002710852.1">
    <property type="nucleotide sequence ID" value="NZ_JH651384.1"/>
</dbReference>